<dbReference type="CDD" id="cd13127">
    <property type="entry name" value="MATE_tuaB_like"/>
    <property type="match status" value="1"/>
</dbReference>
<dbReference type="GO" id="GO:0005886">
    <property type="term" value="C:plasma membrane"/>
    <property type="evidence" value="ECO:0007669"/>
    <property type="project" value="UniProtKB-SubCell"/>
</dbReference>
<dbReference type="AlphaFoldDB" id="A0A2G4YUC2"/>
<feature type="transmembrane region" description="Helical" evidence="7">
    <location>
        <begin position="85"/>
        <end position="108"/>
    </location>
</feature>
<organism evidence="8 9">
    <name type="scientific">Paremcibacter congregatus</name>
    <dbReference type="NCBI Taxonomy" id="2043170"/>
    <lineage>
        <taxon>Bacteria</taxon>
        <taxon>Pseudomonadati</taxon>
        <taxon>Pseudomonadota</taxon>
        <taxon>Alphaproteobacteria</taxon>
        <taxon>Emcibacterales</taxon>
        <taxon>Emcibacteraceae</taxon>
        <taxon>Paremcibacter</taxon>
    </lineage>
</organism>
<gene>
    <name evidence="8" type="ORF">CRD36_04190</name>
</gene>
<feature type="transmembrane region" description="Helical" evidence="7">
    <location>
        <begin position="324"/>
        <end position="347"/>
    </location>
</feature>
<comment type="caution">
    <text evidence="8">The sequence shown here is derived from an EMBL/GenBank/DDBJ whole genome shotgun (WGS) entry which is preliminary data.</text>
</comment>
<evidence type="ECO:0000256" key="2">
    <source>
        <dbReference type="ARBA" id="ARBA00007430"/>
    </source>
</evidence>
<feature type="transmembrane region" description="Helical" evidence="7">
    <location>
        <begin position="420"/>
        <end position="444"/>
    </location>
</feature>
<proteinExistence type="inferred from homology"/>
<dbReference type="OrthoDB" id="7605542at2"/>
<reference evidence="8 9" key="1">
    <citation type="submission" date="2017-10" db="EMBL/GenBank/DDBJ databases">
        <title>Frigbacter circumglobatus gen. nov. sp. nov., isolated from sediment cultured in situ.</title>
        <authorList>
            <person name="Zhao Z."/>
        </authorList>
    </citation>
    <scope>NUCLEOTIDE SEQUENCE [LARGE SCALE GENOMIC DNA]</scope>
    <source>
        <strain evidence="8 9">ZYL</strain>
    </source>
</reference>
<keyword evidence="6 7" id="KW-0472">Membrane</keyword>
<evidence type="ECO:0000256" key="7">
    <source>
        <dbReference type="SAM" id="Phobius"/>
    </source>
</evidence>
<dbReference type="InParanoid" id="A0A2G4YUC2"/>
<evidence type="ECO:0000256" key="3">
    <source>
        <dbReference type="ARBA" id="ARBA00022475"/>
    </source>
</evidence>
<evidence type="ECO:0000256" key="6">
    <source>
        <dbReference type="ARBA" id="ARBA00023136"/>
    </source>
</evidence>
<keyword evidence="5 7" id="KW-1133">Transmembrane helix</keyword>
<keyword evidence="4 7" id="KW-0812">Transmembrane</keyword>
<keyword evidence="9" id="KW-1185">Reference proteome</keyword>
<evidence type="ECO:0000256" key="1">
    <source>
        <dbReference type="ARBA" id="ARBA00004651"/>
    </source>
</evidence>
<feature type="transmembrane region" description="Helical" evidence="7">
    <location>
        <begin position="284"/>
        <end position="304"/>
    </location>
</feature>
<evidence type="ECO:0000313" key="9">
    <source>
        <dbReference type="Proteomes" id="UP000229730"/>
    </source>
</evidence>
<dbReference type="RefSeq" id="WP_099471468.1">
    <property type="nucleotide sequence ID" value="NZ_CP041025.1"/>
</dbReference>
<dbReference type="EMBL" id="PDEM01000009">
    <property type="protein sequence ID" value="PHZ85883.1"/>
    <property type="molecule type" value="Genomic_DNA"/>
</dbReference>
<feature type="transmembrane region" description="Helical" evidence="7">
    <location>
        <begin position="388"/>
        <end position="408"/>
    </location>
</feature>
<evidence type="ECO:0000256" key="5">
    <source>
        <dbReference type="ARBA" id="ARBA00022989"/>
    </source>
</evidence>
<sequence>MASEEVPSLSQDVIRGAKWYVMMRWSIRGLGFVSSAVLARLLVPEDFGLVAMVLVIFGLVSLLFEFGVNWALIQNNKATDDHFHTAWTVRVLQSCAVAGVLAACAPLIASSYNDARLENICWIMAFGIFIRGFENIGVIKFQKDMKFAQDFAYSVAPKIISTFVTIGLAFYFRSYMALVMGTLLNSFTVVCASYIAIRFKPKFSFSKISDIWGFSQWILVSNVAKYIGTQGDVMLLSFFSTPVNIGYYKWGTELSYMTMTEIQQPFSRALMPGLAKIKDDHNRLIAAFLKALSMMAVVAVPVALGFGAVSEELIPLFLGGGDKWLPVVPLVEALVFLSMSSALYGISGSLLLITGNVKYTAYISWVQAAVMLVTLYPAYYFAGMEGVAYSRGGLGIVMFFVVSLLVTNRCNFRLQSIFSVVWRPATAGIGMFVLLTSLSDVWVLDIWMLLGVKIVIGVVFYAVALLLLWGLAGRPDTAEHQILGYIRTKLKKPSKTYKA</sequence>
<protein>
    <submittedName>
        <fullName evidence="8">Uncharacterized protein</fullName>
    </submittedName>
</protein>
<feature type="transmembrane region" description="Helical" evidence="7">
    <location>
        <begin position="359"/>
        <end position="382"/>
    </location>
</feature>
<name>A0A2G4YUC2_9PROT</name>
<dbReference type="PANTHER" id="PTHR30250">
    <property type="entry name" value="PST FAMILY PREDICTED COLANIC ACID TRANSPORTER"/>
    <property type="match status" value="1"/>
</dbReference>
<feature type="transmembrane region" description="Helical" evidence="7">
    <location>
        <begin position="120"/>
        <end position="139"/>
    </location>
</feature>
<feature type="transmembrane region" description="Helical" evidence="7">
    <location>
        <begin position="450"/>
        <end position="472"/>
    </location>
</feature>
<dbReference type="InterPro" id="IPR050833">
    <property type="entry name" value="Poly_Biosynth_Transport"/>
</dbReference>
<dbReference type="Pfam" id="PF13440">
    <property type="entry name" value="Polysacc_synt_3"/>
    <property type="match status" value="1"/>
</dbReference>
<feature type="transmembrane region" description="Helical" evidence="7">
    <location>
        <begin position="25"/>
        <end position="43"/>
    </location>
</feature>
<dbReference type="PANTHER" id="PTHR30250:SF10">
    <property type="entry name" value="LIPOPOLYSACCHARIDE BIOSYNTHESIS PROTEIN WZXC"/>
    <property type="match status" value="1"/>
</dbReference>
<dbReference type="FunCoup" id="A0A2G4YUC2">
    <property type="interactions" value="106"/>
</dbReference>
<keyword evidence="3" id="KW-1003">Cell membrane</keyword>
<feature type="transmembrane region" description="Helical" evidence="7">
    <location>
        <begin position="49"/>
        <end position="73"/>
    </location>
</feature>
<feature type="transmembrane region" description="Helical" evidence="7">
    <location>
        <begin position="178"/>
        <end position="197"/>
    </location>
</feature>
<feature type="transmembrane region" description="Helical" evidence="7">
    <location>
        <begin position="151"/>
        <end position="172"/>
    </location>
</feature>
<dbReference type="Proteomes" id="UP000229730">
    <property type="component" value="Unassembled WGS sequence"/>
</dbReference>
<comment type="subcellular location">
    <subcellularLocation>
        <location evidence="1">Cell membrane</location>
        <topology evidence="1">Multi-pass membrane protein</topology>
    </subcellularLocation>
</comment>
<accession>A0A2G4YUC2</accession>
<comment type="similarity">
    <text evidence="2">Belongs to the polysaccharide synthase family.</text>
</comment>
<evidence type="ECO:0000256" key="4">
    <source>
        <dbReference type="ARBA" id="ARBA00022692"/>
    </source>
</evidence>
<evidence type="ECO:0000313" key="8">
    <source>
        <dbReference type="EMBL" id="PHZ85883.1"/>
    </source>
</evidence>